<dbReference type="EMBL" id="AFIJ01000015">
    <property type="protein sequence ID" value="EGL41254.1"/>
    <property type="molecule type" value="Genomic_DNA"/>
</dbReference>
<sequence length="1472" mass="152595">VKGPKITGEGSVNVSDIEEGGKKVGYKITGKNTTLAKGTSGLSVADGKLKLNVADTDNNTVTGEVDLNGIDLSGNTTVKTINENITNLQEGFTIQDEATPKAGKKVIKAKDTITFKGDSNIKAEVGTDGSVTYSLDKDGITTTLNDTFAKKDASNVTDATAWAGKLGTGKVEANDANLVTGGTVQAALKPVSDKADQNATNIATLQKGFTLKDSGTGSTTVKAESTVTVTGDTYVKATVNDKGLTLGLNEDALNSQINTQITSNSIVTGKMDSWQLAAKSTDDGEKIDNTNNKAVFDVTEADKGLTVTRDKNTIKYGIDADKLASTVTNSINNTTNATAITNISAKFSISDKDDTKKQTITLSKNATPNIQFLGDTNLTSKVDGTKVTYGLNTALTNMNSITFAAPTAPAGETSKALTINGTAGTITGLTNTTWNADAITSGRAATEDQLKALSETVSGNASSSTDYKLVKAGTTKTTDGKGVYTPDTEGKIDLLVQDKNHKGHIETITISDVAKRSELVEVQKKLEEGFTVGKDGKDGIGINGKDGGSITIHGTDGKDGQNGVTIRGVDGKNGEKGEKGVDGTTTINRIVTVDPNGTTHQVATLDDGLKFKGDMGDAAPIKLNNQVNIVGGETVAANLSDGNIGVDTTKEGNNAKLTVKLAKNLKNLESATFTKTEKGVTTTSVINDKGLTIGSGNTAVALTKDGLTMGGQEITNVKESTIATNAATVGQINKAKEDLKTEIDKKVDKTTYTDGMATKADANGANVTNPDTWAEKLGTGTISDTDGKLVTGKTVQAALKPVSDKADKNATNIATLQKGFTLTDGNTPTAGSKTVTAESVVTVTGDDYIKTKVDTSGLKLTMDETKLNSQINTQITSNSTVTGKMSAWKLKATGVNGEGTVNNTDNTVTFDAEKDKGLTVTRDKNTIKYGIDADKLASTITNTINNNTNATAITNISAKFSISDKDDTKKQTITLSKNATPNIQFLGDTNLTSKVEGTKVTYGLNTALTNMNSITFAAPTAPAGGTSKALTINGTAGTITGLTNTTWNADAITSGRAATEDQLKALSDTVSGNASSSTDYQLVKAGTTTTTDGTEAYKADKDGNIDLLVQDKKHSGSIKKITISDVAKRSELVEVQKKLEEGFTVGEAGEPGKPGKDGTIGVKGADGSSVTINGKDGSIGMKGKDGKDGLSIRGEKGDEGKPGVDGKTTIKRIVITDPNGQNPHSVATLDDGLKFAGNVGNFYSKLNETVEIVGGEKNVEQLTDENIGVVADKAKDKNGKLDIKLAKNLKKLESATFTKTVTTPEGDVTTVTTINDKGLTIGTGDKALAITENSIAFGQTGGTITGLTNTAWDGKTIVTGRAATEDQLKKVADTVNSNATAATDFRLVASTDTKGYTPDTSGTVTLDVKDKNHGDKDAYQVTISDVARKSDVDKMLNEGFTVGKAGEDGKPGKDGTIGVKGADGKDGIGING</sequence>
<organism evidence="2 3">
    <name type="scientific">Megasphaera lornae</name>
    <dbReference type="NCBI Taxonomy" id="1000568"/>
    <lineage>
        <taxon>Bacteria</taxon>
        <taxon>Bacillati</taxon>
        <taxon>Bacillota</taxon>
        <taxon>Negativicutes</taxon>
        <taxon>Veillonellales</taxon>
        <taxon>Veillonellaceae</taxon>
        <taxon>Megasphaera</taxon>
    </lineage>
</organism>
<accession>A0ABN0D1H9</accession>
<feature type="region of interest" description="Disordered" evidence="1">
    <location>
        <begin position="1145"/>
        <end position="1205"/>
    </location>
</feature>
<feature type="compositionally biased region" description="Basic and acidic residues" evidence="1">
    <location>
        <begin position="569"/>
        <end position="581"/>
    </location>
</feature>
<feature type="region of interest" description="Disordered" evidence="1">
    <location>
        <begin position="551"/>
        <end position="582"/>
    </location>
</feature>
<evidence type="ECO:0008006" key="4">
    <source>
        <dbReference type="Google" id="ProtNLM"/>
    </source>
</evidence>
<gene>
    <name evidence="2" type="ORF">HMPREF1039_1611</name>
</gene>
<feature type="region of interest" description="Disordered" evidence="1">
    <location>
        <begin position="1443"/>
        <end position="1472"/>
    </location>
</feature>
<dbReference type="PANTHER" id="PTHR37456">
    <property type="entry name" value="SI:CH211-266K2.1"/>
    <property type="match status" value="1"/>
</dbReference>
<feature type="non-terminal residue" evidence="2">
    <location>
        <position position="1472"/>
    </location>
</feature>
<proteinExistence type="predicted"/>
<comment type="caution">
    <text evidence="2">The sequence shown here is derived from an EMBL/GenBank/DDBJ whole genome shotgun (WGS) entry which is preliminary data.</text>
</comment>
<keyword evidence="3" id="KW-1185">Reference proteome</keyword>
<evidence type="ECO:0000313" key="2">
    <source>
        <dbReference type="EMBL" id="EGL41254.1"/>
    </source>
</evidence>
<dbReference type="InterPro" id="IPR050938">
    <property type="entry name" value="Collagen_Structural_Proteins"/>
</dbReference>
<evidence type="ECO:0000313" key="3">
    <source>
        <dbReference type="Proteomes" id="UP000004018"/>
    </source>
</evidence>
<feature type="compositionally biased region" description="Basic and acidic residues" evidence="1">
    <location>
        <begin position="1182"/>
        <end position="1204"/>
    </location>
</feature>
<name>A0ABN0D1H9_9FIRM</name>
<protein>
    <recommendedName>
        <fullName evidence="4">Hemagglutinin</fullName>
    </recommendedName>
</protein>
<dbReference type="Proteomes" id="UP000004018">
    <property type="component" value="Unassembled WGS sequence"/>
</dbReference>
<feature type="non-terminal residue" evidence="2">
    <location>
        <position position="1"/>
    </location>
</feature>
<evidence type="ECO:0000256" key="1">
    <source>
        <dbReference type="SAM" id="MobiDB-lite"/>
    </source>
</evidence>
<reference evidence="2 3" key="1">
    <citation type="submission" date="2011-04" db="EMBL/GenBank/DDBJ databases">
        <authorList>
            <person name="Harkins D.M."/>
            <person name="Madupu R."/>
            <person name="Durkin A.S."/>
            <person name="Torralba M."/>
            <person name="Methe B."/>
            <person name="Sutton G.G."/>
            <person name="Nelson K.E."/>
        </authorList>
    </citation>
    <scope>NUCLEOTIDE SEQUENCE [LARGE SCALE GENOMIC DNA]</scope>
    <source>
        <strain evidence="2 3">UPII 199-6</strain>
    </source>
</reference>
<dbReference type="PANTHER" id="PTHR37456:SF6">
    <property type="entry name" value="COLLAGEN ALPHA-1(XXIII) CHAIN-LIKE ISOFORM X2"/>
    <property type="match status" value="1"/>
</dbReference>